<dbReference type="InterPro" id="IPR045851">
    <property type="entry name" value="AMP-bd_C_sf"/>
</dbReference>
<keyword evidence="6" id="KW-1185">Reference proteome</keyword>
<evidence type="ECO:0000313" key="7">
    <source>
        <dbReference type="Proteomes" id="UP000465031"/>
    </source>
</evidence>
<dbReference type="CDD" id="cd04433">
    <property type="entry name" value="AFD_class_I"/>
    <property type="match status" value="1"/>
</dbReference>
<reference evidence="7" key="2">
    <citation type="submission" date="2019-12" db="EMBL/GenBank/DDBJ databases">
        <title>Complete and draft genome sequences of new strains and members of some known species of the genus Rathayibacter isolated from plants.</title>
        <authorList>
            <person name="Tarlachkov S.V."/>
            <person name="Starodumova I.P."/>
            <person name="Dorofeeva L.V."/>
            <person name="Prisyazhnaya N.V."/>
            <person name="Leyn S."/>
            <person name="Zlamal J."/>
            <person name="Elan M."/>
            <person name="Osterman A.L."/>
            <person name="Nadler S."/>
            <person name="Subbotin S.A."/>
            <person name="Evtushenko L.I."/>
        </authorList>
    </citation>
    <scope>NUCLEOTIDE SEQUENCE [LARGE SCALE GENOMIC DNA]</scope>
    <source>
        <strain evidence="7">VKM Ac-2761</strain>
    </source>
</reference>
<evidence type="ECO:0000313" key="6">
    <source>
        <dbReference type="Proteomes" id="UP000076717"/>
    </source>
</evidence>
<dbReference type="EC" id="6.3.2.-" evidence="4"/>
<gene>
    <name evidence="4" type="primary">trsA</name>
    <name evidence="4" type="ORF">ACH61_00543</name>
    <name evidence="5" type="ORF">GSU10_11115</name>
</gene>
<evidence type="ECO:0000256" key="1">
    <source>
        <dbReference type="ARBA" id="ARBA00006432"/>
    </source>
</evidence>
<reference evidence="4 6" key="1">
    <citation type="submission" date="2015-08" db="EMBL/GenBank/DDBJ databases">
        <title>Draft Genome Sequence of Rathayibacter sp. Strain VKM Ac-2596 Isolated from Leaf Gall Induced by Plant-Parasitic Nematodes.</title>
        <authorList>
            <person name="Vasilenko O.V."/>
            <person name="Starodumova I.P."/>
            <person name="Tarlachkov S.V."/>
            <person name="Dorofeeva L.V."/>
            <person name="Evtushenko L.I."/>
        </authorList>
    </citation>
    <scope>NUCLEOTIDE SEQUENCE [LARGE SCALE GENOMIC DNA]</scope>
    <source>
        <strain evidence="4 6">VKM Ac-2596</strain>
    </source>
</reference>
<protein>
    <submittedName>
        <fullName evidence="5">AMP-binding protein</fullName>
    </submittedName>
    <submittedName>
        <fullName evidence="4">Triostin synthetase I</fullName>
        <ecNumber evidence="4">6.3.2.-</ecNumber>
    </submittedName>
</protein>
<dbReference type="PATRIC" id="fig|1671680.3.peg.577"/>
<evidence type="ECO:0000259" key="3">
    <source>
        <dbReference type="Pfam" id="PF13193"/>
    </source>
</evidence>
<dbReference type="OrthoDB" id="9803968at2"/>
<comment type="similarity">
    <text evidence="1">Belongs to the ATP-dependent AMP-binding enzyme family.</text>
</comment>
<dbReference type="PROSITE" id="PS00455">
    <property type="entry name" value="AMP_BINDING"/>
    <property type="match status" value="1"/>
</dbReference>
<dbReference type="Gene3D" id="3.30.300.30">
    <property type="match status" value="1"/>
</dbReference>
<dbReference type="AlphaFoldDB" id="A0A166IFK7"/>
<organism evidence="4 6">
    <name type="scientific">Rathayibacter tanaceti</name>
    <dbReference type="NCBI Taxonomy" id="1671680"/>
    <lineage>
        <taxon>Bacteria</taxon>
        <taxon>Bacillati</taxon>
        <taxon>Actinomycetota</taxon>
        <taxon>Actinomycetes</taxon>
        <taxon>Micrococcales</taxon>
        <taxon>Microbacteriaceae</taxon>
        <taxon>Rathayibacter</taxon>
    </lineage>
</organism>
<accession>A0A166IFK7</accession>
<evidence type="ECO:0000313" key="4">
    <source>
        <dbReference type="EMBL" id="KZX22302.1"/>
    </source>
</evidence>
<feature type="domain" description="AMP-binding enzyme C-terminal" evidence="3">
    <location>
        <begin position="371"/>
        <end position="448"/>
    </location>
</feature>
<dbReference type="Proteomes" id="UP000076717">
    <property type="component" value="Unassembled WGS sequence"/>
</dbReference>
<name>A0A166IFK7_9MICO</name>
<dbReference type="PANTHER" id="PTHR43201:SF8">
    <property type="entry name" value="ACYL-COA SYNTHETASE FAMILY MEMBER 3"/>
    <property type="match status" value="1"/>
</dbReference>
<dbReference type="SUPFAM" id="SSF56801">
    <property type="entry name" value="Acetyl-CoA synthetase-like"/>
    <property type="match status" value="1"/>
</dbReference>
<dbReference type="Gene3D" id="3.40.50.12780">
    <property type="entry name" value="N-terminal domain of ligase-like"/>
    <property type="match status" value="1"/>
</dbReference>
<dbReference type="InterPro" id="IPR042099">
    <property type="entry name" value="ANL_N_sf"/>
</dbReference>
<dbReference type="GO" id="GO:0031956">
    <property type="term" value="F:medium-chain fatty acid-CoA ligase activity"/>
    <property type="evidence" value="ECO:0007669"/>
    <property type="project" value="TreeGrafter"/>
</dbReference>
<sequence>MRTGLIGRFRELGERTAVIEGAERYSYADLADAVERTLADLERAGLEPGAAVVLHADFGIAGIAGFLALFLNRNIVVPVVSLTEALLAALARSTSPTAVVEVVGGVVVRPLQHEEEVPALYSTLRERTAAGLVLLSSGSTGTPKAVVHDLDLLMAEKLDGTRLPRGRQHVMVMFLLFDHIGGVNSLLSALRIGAAAVIARERTPEAIGALVQEHRIDLLPTSPSFLNLLVLGGHHTRFDLSSIAAVTYGTEVMSAPLLARVRVALPRARLLQTFGTSETGIAATTSDSSSSTFFRLEGGSVEHRIVDGELQLRSRTQFLGYLGHGGEDPVTDDGWFRTGDLVVEGADGSLQIAGRSSDVINVGGEKLHPLELETVLLGSPAIRDCAVYGMPNSITGQMVCADVVFDGEHTPAQARRHVAEYLAGRVERYKMPARVRPVAELAMTARFKRIRGGS</sequence>
<dbReference type="Pfam" id="PF13193">
    <property type="entry name" value="AMP-binding_C"/>
    <property type="match status" value="1"/>
</dbReference>
<proteinExistence type="inferred from homology"/>
<dbReference type="EMBL" id="CP047186">
    <property type="protein sequence ID" value="QHC56127.1"/>
    <property type="molecule type" value="Genomic_DNA"/>
</dbReference>
<feature type="domain" description="AMP-dependent synthetase/ligase" evidence="2">
    <location>
        <begin position="12"/>
        <end position="287"/>
    </location>
</feature>
<reference evidence="5" key="3">
    <citation type="submission" date="2019-12" db="EMBL/GenBank/DDBJ databases">
        <title>Complete and Draft Genome Sequences of New Strains and Members of Some Known Species of the Genus Rathayibacter isolated from Plants.</title>
        <authorList>
            <person name="Tarlachkov S.V."/>
            <person name="Starodumova I.P."/>
            <person name="Dorofeeva L.V."/>
            <person name="Prisyazhnaya N.V."/>
            <person name="Leyn S.A."/>
            <person name="Zlamal J.E."/>
            <person name="Elane M.L."/>
            <person name="Osterman A.L."/>
            <person name="Nadler S.A."/>
            <person name="Subbotin S.A."/>
            <person name="Evtushenko L.I."/>
        </authorList>
    </citation>
    <scope>NUCLEOTIDE SEQUENCE</scope>
    <source>
        <strain evidence="5">VKM Ac-2761</strain>
    </source>
</reference>
<dbReference type="InterPro" id="IPR000873">
    <property type="entry name" value="AMP-dep_synth/lig_dom"/>
</dbReference>
<dbReference type="Proteomes" id="UP000465031">
    <property type="component" value="Chromosome"/>
</dbReference>
<dbReference type="Pfam" id="PF00501">
    <property type="entry name" value="AMP-binding"/>
    <property type="match status" value="1"/>
</dbReference>
<keyword evidence="4" id="KW-0436">Ligase</keyword>
<dbReference type="InterPro" id="IPR020845">
    <property type="entry name" value="AMP-binding_CS"/>
</dbReference>
<dbReference type="KEGG" id="rte:GSU10_11115"/>
<dbReference type="PANTHER" id="PTHR43201">
    <property type="entry name" value="ACYL-COA SYNTHETASE"/>
    <property type="match status" value="1"/>
</dbReference>
<dbReference type="EMBL" id="LIIN01000010">
    <property type="protein sequence ID" value="KZX22302.1"/>
    <property type="molecule type" value="Genomic_DNA"/>
</dbReference>
<evidence type="ECO:0000259" key="2">
    <source>
        <dbReference type="Pfam" id="PF00501"/>
    </source>
</evidence>
<dbReference type="InterPro" id="IPR025110">
    <property type="entry name" value="AMP-bd_C"/>
</dbReference>
<dbReference type="GO" id="GO:0006631">
    <property type="term" value="P:fatty acid metabolic process"/>
    <property type="evidence" value="ECO:0007669"/>
    <property type="project" value="TreeGrafter"/>
</dbReference>
<dbReference type="RefSeq" id="WP_068208186.1">
    <property type="nucleotide sequence ID" value="NZ_CP047186.1"/>
</dbReference>
<evidence type="ECO:0000313" key="5">
    <source>
        <dbReference type="EMBL" id="QHC56127.1"/>
    </source>
</evidence>